<feature type="compositionally biased region" description="Pro residues" evidence="1">
    <location>
        <begin position="67"/>
        <end position="83"/>
    </location>
</feature>
<dbReference type="PANTHER" id="PTHR48050">
    <property type="entry name" value="STEROL 3-BETA-GLUCOSYLTRANSFERASE"/>
    <property type="match status" value="1"/>
</dbReference>
<dbReference type="Proteomes" id="UP001201980">
    <property type="component" value="Unassembled WGS sequence"/>
</dbReference>
<feature type="region of interest" description="Disordered" evidence="1">
    <location>
        <begin position="208"/>
        <end position="263"/>
    </location>
</feature>
<protein>
    <submittedName>
        <fullName evidence="2">Uncharacterized protein</fullName>
    </submittedName>
</protein>
<feature type="compositionally biased region" description="Basic and acidic residues" evidence="1">
    <location>
        <begin position="224"/>
        <end position="240"/>
    </location>
</feature>
<feature type="region of interest" description="Disordered" evidence="1">
    <location>
        <begin position="491"/>
        <end position="520"/>
    </location>
</feature>
<dbReference type="SUPFAM" id="SSF53756">
    <property type="entry name" value="UDP-Glycosyltransferase/glycogen phosphorylase"/>
    <property type="match status" value="1"/>
</dbReference>
<feature type="compositionally biased region" description="Low complexity" evidence="1">
    <location>
        <begin position="494"/>
        <end position="503"/>
    </location>
</feature>
<gene>
    <name evidence="2" type="ORF">MKZ38_007135</name>
</gene>
<dbReference type="EMBL" id="JAKWBI020000044">
    <property type="protein sequence ID" value="KAJ2904779.1"/>
    <property type="molecule type" value="Genomic_DNA"/>
</dbReference>
<feature type="compositionally biased region" description="Polar residues" evidence="1">
    <location>
        <begin position="38"/>
        <end position="47"/>
    </location>
</feature>
<evidence type="ECO:0000313" key="2">
    <source>
        <dbReference type="EMBL" id="KAJ2904779.1"/>
    </source>
</evidence>
<dbReference type="PANTHER" id="PTHR48050:SF13">
    <property type="entry name" value="STEROL 3-BETA-GLUCOSYLTRANSFERASE UGT80A2"/>
    <property type="match status" value="1"/>
</dbReference>
<dbReference type="Gene3D" id="3.40.50.2000">
    <property type="entry name" value="Glycogen Phosphorylase B"/>
    <property type="match status" value="1"/>
</dbReference>
<proteinExistence type="predicted"/>
<name>A0AAD5WUA0_9PEZI</name>
<comment type="caution">
    <text evidence="2">The sequence shown here is derived from an EMBL/GenBank/DDBJ whole genome shotgun (WGS) entry which is preliminary data.</text>
</comment>
<sequence length="985" mass="106701">MEISEQSRSHRSPSQDLWESDWDSDGDPAILTPRTLDSDSASTRSFQDSDLISFFNTRSLSTTRLSPQPPPLPPPLPSRLPGPPLLPPSLPNFSCLLLPYSPPPPALTPPLPSAIHPTGPRTLFLEDNEVTVELKPREDGRFMILVRKALTSKAGPRHKHEPASTTSAILGLKKTRKSADEKTKVSWGWASIEKGKWVPISQLRSFPCHRGPGKDCGRSSTSTRYEKPNGDGGWVRERYGSRKRTPKSTEPSPSTTRTGRNDGVPAMNIAVLALGGSHREIEGLVRVGKVLRFHGHRVRILSSPAYKDMAELTGAGFCAVGTKMGRVPKVGCSDVQRVENREYFKEILWGSWDSLGGGGGNDIFVPDLIVSAPMTLVGNILAEALGVRLVRVSMTPSTTPTRHFPHPLADICLDGDVDEGMANKLSYSLVETAVWSEHQDVISEFREHVGLNSMGMGTATTSRNHSRNIPTAFMCSPALFPRDYEGAHLLMGLPSPSSSPSTHYPRRPSPERPHRPSPGLQSFLHRNLDALYLAVNAPARANPSTAHRTASAKLESFIAKSTNRALVIDISRATDENMVLAVARAFTDRKVEASAAPRTAAPHGEVFLIVNPSESPPVSWIASKVSAAVMCVGDGDRNDANADGMLGFEIASMGKPGIYLPLSPTEKWWAERLAAAGAGVMPDDKITVGGAWLSTADALDPGCLERLVDEAMAPAARERARLLGEKISGRKGKARDGVTWHDAEGEDGVGTVVNWILDGLKGQNQGVAASAPGKGQGEGVWDVVDRCSFLPERKATMRAEIAGQDVHLSDIAAAVLVDDGMVEIEDLKLEKAWKEMQANEESEDDQGHGLKLTQVVGETWGPSFFRTRTPDGTSSSDGPTLLARAQVERLIVDSRVAQGKQLSRHALCNDSRDDGDGQATRDILKLARRMRVDGMLAGRKRRSEAVTAESTDHVLGCSCMLSKGLRQPVSTGSRAYYMVDDDNNW</sequence>
<accession>A0AAD5WUA0</accession>
<feature type="region of interest" description="Disordered" evidence="1">
    <location>
        <begin position="1"/>
        <end position="47"/>
    </location>
</feature>
<evidence type="ECO:0000256" key="1">
    <source>
        <dbReference type="SAM" id="MobiDB-lite"/>
    </source>
</evidence>
<evidence type="ECO:0000313" key="3">
    <source>
        <dbReference type="Proteomes" id="UP001201980"/>
    </source>
</evidence>
<feature type="compositionally biased region" description="Low complexity" evidence="1">
    <location>
        <begin position="248"/>
        <end position="258"/>
    </location>
</feature>
<organism evidence="2 3">
    <name type="scientific">Zalerion maritima</name>
    <dbReference type="NCBI Taxonomy" id="339359"/>
    <lineage>
        <taxon>Eukaryota</taxon>
        <taxon>Fungi</taxon>
        <taxon>Dikarya</taxon>
        <taxon>Ascomycota</taxon>
        <taxon>Pezizomycotina</taxon>
        <taxon>Sordariomycetes</taxon>
        <taxon>Lulworthiomycetidae</taxon>
        <taxon>Lulworthiales</taxon>
        <taxon>Lulworthiaceae</taxon>
        <taxon>Zalerion</taxon>
    </lineage>
</organism>
<dbReference type="AlphaFoldDB" id="A0AAD5WUA0"/>
<dbReference type="InterPro" id="IPR050426">
    <property type="entry name" value="Glycosyltransferase_28"/>
</dbReference>
<feature type="region of interest" description="Disordered" evidence="1">
    <location>
        <begin position="60"/>
        <end position="83"/>
    </location>
</feature>
<keyword evidence="3" id="KW-1185">Reference proteome</keyword>
<reference evidence="2" key="1">
    <citation type="submission" date="2022-07" db="EMBL/GenBank/DDBJ databases">
        <title>Draft genome sequence of Zalerion maritima ATCC 34329, a (micro)plastics degrading marine fungus.</title>
        <authorList>
            <person name="Paco A."/>
            <person name="Goncalves M.F.M."/>
            <person name="Rocha-Santos T.A.P."/>
            <person name="Alves A."/>
        </authorList>
    </citation>
    <scope>NUCLEOTIDE SEQUENCE</scope>
    <source>
        <strain evidence="2">ATCC 34329</strain>
    </source>
</reference>